<evidence type="ECO:0000256" key="5">
    <source>
        <dbReference type="SAM" id="Phobius"/>
    </source>
</evidence>
<evidence type="ECO:0000313" key="8">
    <source>
        <dbReference type="EMBL" id="MDO7882242.1"/>
    </source>
</evidence>
<keyword evidence="2" id="KW-0964">Secreted</keyword>
<accession>A0ABT9BMI7</accession>
<keyword evidence="9" id="KW-1185">Reference proteome</keyword>
<keyword evidence="5" id="KW-0812">Transmembrane</keyword>
<feature type="signal peptide" evidence="6">
    <location>
        <begin position="1"/>
        <end position="26"/>
    </location>
</feature>
<keyword evidence="4" id="KW-0572">Peptidoglycan-anchor</keyword>
<reference evidence="8 9" key="1">
    <citation type="submission" date="2023-07" db="EMBL/GenBank/DDBJ databases">
        <title>Protaetiibacter sp. nov WY-16 isolated from soil.</title>
        <authorList>
            <person name="Liu B."/>
            <person name="Wan Y."/>
        </authorList>
    </citation>
    <scope>NUCLEOTIDE SEQUENCE [LARGE SCALE GENOMIC DNA]</scope>
    <source>
        <strain evidence="8 9">WY-16</strain>
    </source>
</reference>
<dbReference type="SUPFAM" id="SSF63829">
    <property type="entry name" value="Calcium-dependent phosphotriesterase"/>
    <property type="match status" value="1"/>
</dbReference>
<keyword evidence="3 6" id="KW-0732">Signal</keyword>
<evidence type="ECO:0000313" key="9">
    <source>
        <dbReference type="Proteomes" id="UP001241072"/>
    </source>
</evidence>
<keyword evidence="5" id="KW-0472">Membrane</keyword>
<feature type="domain" description="Gram-positive cocci surface proteins LPxTG" evidence="7">
    <location>
        <begin position="284"/>
        <end position="316"/>
    </location>
</feature>
<keyword evidence="5" id="KW-1133">Transmembrane helix</keyword>
<dbReference type="InterPro" id="IPR019931">
    <property type="entry name" value="LPXTG_anchor"/>
</dbReference>
<proteinExistence type="predicted"/>
<feature type="chain" id="PRO_5046352283" description="Gram-positive cocci surface proteins LPxTG domain-containing protein" evidence="6">
    <location>
        <begin position="27"/>
        <end position="316"/>
    </location>
</feature>
<evidence type="ECO:0000256" key="6">
    <source>
        <dbReference type="SAM" id="SignalP"/>
    </source>
</evidence>
<organism evidence="8 9">
    <name type="scientific">Antiquaquibacter soli</name>
    <dbReference type="NCBI Taxonomy" id="3064523"/>
    <lineage>
        <taxon>Bacteria</taxon>
        <taxon>Bacillati</taxon>
        <taxon>Actinomycetota</taxon>
        <taxon>Actinomycetes</taxon>
        <taxon>Micrococcales</taxon>
        <taxon>Microbacteriaceae</taxon>
        <taxon>Antiquaquibacter</taxon>
    </lineage>
</organism>
<dbReference type="EMBL" id="JAUQUB010000001">
    <property type="protein sequence ID" value="MDO7882242.1"/>
    <property type="molecule type" value="Genomic_DNA"/>
</dbReference>
<dbReference type="PROSITE" id="PS50847">
    <property type="entry name" value="GRAM_POS_ANCHORING"/>
    <property type="match status" value="1"/>
</dbReference>
<name>A0ABT9BMI7_9MICO</name>
<evidence type="ECO:0000256" key="4">
    <source>
        <dbReference type="ARBA" id="ARBA00023088"/>
    </source>
</evidence>
<evidence type="ECO:0000256" key="2">
    <source>
        <dbReference type="ARBA" id="ARBA00022525"/>
    </source>
</evidence>
<evidence type="ECO:0000256" key="1">
    <source>
        <dbReference type="ARBA" id="ARBA00022512"/>
    </source>
</evidence>
<sequence>MKRIPALLAGASIVGLSLIAAAPASAAGNAIDPGDSLYALACDDVPAWQLYGVDAPSAVMTEIGAGTTSDSENYGCSYQAAYNPATGVSYYIQTNMGYSALATIDVTTGFSGTIAEFYFPNNEFPEFPQVQAMAIGGDGSAFALSDGRLFSIDLETAIVTYVGETVDDTYAFAWDSVTGGFYAVDDSNELYQVDVTDGSVVDLGPIVFPNEEDNNYYTYSLQFDEAGTLWLEVDFDYPDGYDSSLWSLSLSAIDATVYSDLTTVAGEPVYIESLLIVPGTPVALAATGSEVAPIAAGALALLVLGGAVLVMRRRTA</sequence>
<gene>
    <name evidence="8" type="ORF">Q5716_08400</name>
</gene>
<keyword evidence="1" id="KW-0134">Cell wall</keyword>
<dbReference type="RefSeq" id="WP_305002622.1">
    <property type="nucleotide sequence ID" value="NZ_JAUQUB010000001.1"/>
</dbReference>
<dbReference type="Proteomes" id="UP001241072">
    <property type="component" value="Unassembled WGS sequence"/>
</dbReference>
<evidence type="ECO:0000256" key="3">
    <source>
        <dbReference type="ARBA" id="ARBA00022729"/>
    </source>
</evidence>
<feature type="transmembrane region" description="Helical" evidence="5">
    <location>
        <begin position="291"/>
        <end position="311"/>
    </location>
</feature>
<protein>
    <recommendedName>
        <fullName evidence="7">Gram-positive cocci surface proteins LPxTG domain-containing protein</fullName>
    </recommendedName>
</protein>
<comment type="caution">
    <text evidence="8">The sequence shown here is derived from an EMBL/GenBank/DDBJ whole genome shotgun (WGS) entry which is preliminary data.</text>
</comment>
<evidence type="ECO:0000259" key="7">
    <source>
        <dbReference type="PROSITE" id="PS50847"/>
    </source>
</evidence>